<sequence>GRRTYRIPLRDPLPGRAPVIRERVCADPLRQQHLQTGVHRAL</sequence>
<dbReference type="AlphaFoldDB" id="A0A6J4VLC0"/>
<evidence type="ECO:0000313" key="1">
    <source>
        <dbReference type="EMBL" id="CAA9580607.1"/>
    </source>
</evidence>
<gene>
    <name evidence="1" type="ORF">AVDCRST_MAG86-2739</name>
</gene>
<reference evidence="1" key="1">
    <citation type="submission" date="2020-02" db="EMBL/GenBank/DDBJ databases">
        <authorList>
            <person name="Meier V. D."/>
        </authorList>
    </citation>
    <scope>NUCLEOTIDE SEQUENCE</scope>
    <source>
        <strain evidence="1">AVDCRST_MAG86</strain>
    </source>
</reference>
<protein>
    <submittedName>
        <fullName evidence="1">ABC transporter, substrate-binding protein (Cluster 5, nickel/peptides/opines)</fullName>
    </submittedName>
</protein>
<feature type="non-terminal residue" evidence="1">
    <location>
        <position position="42"/>
    </location>
</feature>
<accession>A0A6J4VLC0</accession>
<organism evidence="1">
    <name type="scientific">uncultured Truepera sp</name>
    <dbReference type="NCBI Taxonomy" id="543023"/>
    <lineage>
        <taxon>Bacteria</taxon>
        <taxon>Thermotogati</taxon>
        <taxon>Deinococcota</taxon>
        <taxon>Deinococci</taxon>
        <taxon>Trueperales</taxon>
        <taxon>Trueperaceae</taxon>
        <taxon>Truepera</taxon>
        <taxon>environmental samples</taxon>
    </lineage>
</organism>
<feature type="non-terminal residue" evidence="1">
    <location>
        <position position="1"/>
    </location>
</feature>
<proteinExistence type="predicted"/>
<dbReference type="EMBL" id="CADCWP010000248">
    <property type="protein sequence ID" value="CAA9580607.1"/>
    <property type="molecule type" value="Genomic_DNA"/>
</dbReference>
<name>A0A6J4VLC0_9DEIN</name>